<comment type="caution">
    <text evidence="1">The sequence shown here is derived from an EMBL/GenBank/DDBJ whole genome shotgun (WGS) entry which is preliminary data.</text>
</comment>
<gene>
    <name evidence="1" type="ORF">TWF730_009048</name>
</gene>
<accession>A0AAV9UXD7</accession>
<dbReference type="AlphaFoldDB" id="A0AAV9UXD7"/>
<reference evidence="1 2" key="1">
    <citation type="submission" date="2019-10" db="EMBL/GenBank/DDBJ databases">
        <authorList>
            <person name="Palmer J.M."/>
        </authorList>
    </citation>
    <scope>NUCLEOTIDE SEQUENCE [LARGE SCALE GENOMIC DNA]</scope>
    <source>
        <strain evidence="1 2">TWF730</strain>
    </source>
</reference>
<dbReference type="EMBL" id="JAVHNS010000006">
    <property type="protein sequence ID" value="KAK6352218.1"/>
    <property type="molecule type" value="Genomic_DNA"/>
</dbReference>
<proteinExistence type="predicted"/>
<evidence type="ECO:0000313" key="2">
    <source>
        <dbReference type="Proteomes" id="UP001373714"/>
    </source>
</evidence>
<sequence length="124" mass="13985">MSSLRNIFRRVRFPSPARAASGGKTGTFHTWSAGISEFPVWENFPAKKLTKLGPYVVLCTSLAISGKVIQEYEEIKEQRDLLKMAMYGFRCDVRIFERDLKIFEEHLRTKGPGAGEGQSENAEA</sequence>
<name>A0AAV9UXD7_9PEZI</name>
<keyword evidence="2" id="KW-1185">Reference proteome</keyword>
<evidence type="ECO:0000313" key="1">
    <source>
        <dbReference type="EMBL" id="KAK6352218.1"/>
    </source>
</evidence>
<dbReference type="Proteomes" id="UP001373714">
    <property type="component" value="Unassembled WGS sequence"/>
</dbReference>
<protein>
    <submittedName>
        <fullName evidence="1">Uncharacterized protein</fullName>
    </submittedName>
</protein>
<organism evidence="1 2">
    <name type="scientific">Orbilia blumenaviensis</name>
    <dbReference type="NCBI Taxonomy" id="1796055"/>
    <lineage>
        <taxon>Eukaryota</taxon>
        <taxon>Fungi</taxon>
        <taxon>Dikarya</taxon>
        <taxon>Ascomycota</taxon>
        <taxon>Pezizomycotina</taxon>
        <taxon>Orbiliomycetes</taxon>
        <taxon>Orbiliales</taxon>
        <taxon>Orbiliaceae</taxon>
        <taxon>Orbilia</taxon>
    </lineage>
</organism>